<protein>
    <submittedName>
        <fullName evidence="1">Uncharacterized protein</fullName>
    </submittedName>
</protein>
<dbReference type="Proteomes" id="UP001519310">
    <property type="component" value="Unassembled WGS sequence"/>
</dbReference>
<gene>
    <name evidence="1" type="ORF">J2Z77_000675</name>
</gene>
<dbReference type="EMBL" id="JAGGLQ010000001">
    <property type="protein sequence ID" value="MBP2034891.1"/>
    <property type="molecule type" value="Genomic_DNA"/>
</dbReference>
<name>A0ABS4KXY0_STRAV</name>
<accession>A0ABS4KXY0</accession>
<organism evidence="1 2">
    <name type="scientific">Streptomyces avidinii</name>
    <dbReference type="NCBI Taxonomy" id="1895"/>
    <lineage>
        <taxon>Bacteria</taxon>
        <taxon>Bacillati</taxon>
        <taxon>Actinomycetota</taxon>
        <taxon>Actinomycetes</taxon>
        <taxon>Kitasatosporales</taxon>
        <taxon>Streptomycetaceae</taxon>
        <taxon>Streptomyces</taxon>
    </lineage>
</organism>
<keyword evidence="2" id="KW-1185">Reference proteome</keyword>
<sequence length="46" mass="5255">MTEAAFDGAYLRPYTSNPERTEALAHFLPGSMTLWQERGDRVVRRG</sequence>
<evidence type="ECO:0000313" key="1">
    <source>
        <dbReference type="EMBL" id="MBP2034891.1"/>
    </source>
</evidence>
<proteinExistence type="predicted"/>
<reference evidence="1 2" key="1">
    <citation type="submission" date="2021-03" db="EMBL/GenBank/DDBJ databases">
        <title>Genomic Encyclopedia of Type Strains, Phase IV (KMG-IV): sequencing the most valuable type-strain genomes for metagenomic binning, comparative biology and taxonomic classification.</title>
        <authorList>
            <person name="Goeker M."/>
        </authorList>
    </citation>
    <scope>NUCLEOTIDE SEQUENCE [LARGE SCALE GENOMIC DNA]</scope>
    <source>
        <strain evidence="1 2">DSM 40526</strain>
    </source>
</reference>
<comment type="caution">
    <text evidence="1">The sequence shown here is derived from an EMBL/GenBank/DDBJ whole genome shotgun (WGS) entry which is preliminary data.</text>
</comment>
<evidence type="ECO:0000313" key="2">
    <source>
        <dbReference type="Proteomes" id="UP001519310"/>
    </source>
</evidence>